<dbReference type="AlphaFoldDB" id="A0A2M4DA53"/>
<protein>
    <submittedName>
        <fullName evidence="2">Putative secreted protein</fullName>
    </submittedName>
</protein>
<organism evidence="2">
    <name type="scientific">Anopheles darlingi</name>
    <name type="common">Mosquito</name>
    <dbReference type="NCBI Taxonomy" id="43151"/>
    <lineage>
        <taxon>Eukaryota</taxon>
        <taxon>Metazoa</taxon>
        <taxon>Ecdysozoa</taxon>
        <taxon>Arthropoda</taxon>
        <taxon>Hexapoda</taxon>
        <taxon>Insecta</taxon>
        <taxon>Pterygota</taxon>
        <taxon>Neoptera</taxon>
        <taxon>Endopterygota</taxon>
        <taxon>Diptera</taxon>
        <taxon>Nematocera</taxon>
        <taxon>Culicoidea</taxon>
        <taxon>Culicidae</taxon>
        <taxon>Anophelinae</taxon>
        <taxon>Anopheles</taxon>
    </lineage>
</organism>
<accession>A0A2M4DA53</accession>
<evidence type="ECO:0000313" key="2">
    <source>
        <dbReference type="EMBL" id="MBW74464.1"/>
    </source>
</evidence>
<dbReference type="EMBL" id="GGFL01010286">
    <property type="protein sequence ID" value="MBW74464.1"/>
    <property type="molecule type" value="Transcribed_RNA"/>
</dbReference>
<sequence length="111" mass="12352">MLRTVHPFRPFFLSSIVVAAAFRFRGPTRSLAMPGAVKVCVLPSPSPSHHHLPFPPFGRFRTAGLLELINCGRFLSSHFYYFTLAARPTTEKGREGAPVWPPWNPGRSSSC</sequence>
<reference evidence="2" key="1">
    <citation type="submission" date="2018-01" db="EMBL/GenBank/DDBJ databases">
        <title>An insight into the sialome of Amazonian anophelines.</title>
        <authorList>
            <person name="Ribeiro J.M."/>
            <person name="Scarpassa V."/>
            <person name="Calvo E."/>
        </authorList>
    </citation>
    <scope>NUCLEOTIDE SEQUENCE</scope>
</reference>
<evidence type="ECO:0000256" key="1">
    <source>
        <dbReference type="SAM" id="MobiDB-lite"/>
    </source>
</evidence>
<proteinExistence type="predicted"/>
<feature type="region of interest" description="Disordered" evidence="1">
    <location>
        <begin position="90"/>
        <end position="111"/>
    </location>
</feature>
<name>A0A2M4DA53_ANODA</name>